<comment type="subcellular location">
    <subcellularLocation>
        <location evidence="1">Secreted</location>
    </subcellularLocation>
</comment>
<dbReference type="GO" id="GO:0005975">
    <property type="term" value="P:carbohydrate metabolic process"/>
    <property type="evidence" value="ECO:0007669"/>
    <property type="project" value="InterPro"/>
</dbReference>
<gene>
    <name evidence="4" type="ORF">GT409_12800</name>
</gene>
<name>A0A6P1M8B5_9BACT</name>
<evidence type="ECO:0000256" key="2">
    <source>
        <dbReference type="ARBA" id="ARBA00022729"/>
    </source>
</evidence>
<feature type="domain" description="NodB homology" evidence="3">
    <location>
        <begin position="91"/>
        <end position="376"/>
    </location>
</feature>
<evidence type="ECO:0000313" key="4">
    <source>
        <dbReference type="EMBL" id="QHI70282.1"/>
    </source>
</evidence>
<dbReference type="Proteomes" id="UP000464954">
    <property type="component" value="Chromosome"/>
</dbReference>
<dbReference type="PANTHER" id="PTHR34216">
    <property type="match status" value="1"/>
</dbReference>
<dbReference type="EMBL" id="CP047593">
    <property type="protein sequence ID" value="QHI70282.1"/>
    <property type="molecule type" value="Genomic_DNA"/>
</dbReference>
<dbReference type="PROSITE" id="PS51677">
    <property type="entry name" value="NODB"/>
    <property type="match status" value="1"/>
</dbReference>
<dbReference type="GO" id="GO:0016810">
    <property type="term" value="F:hydrolase activity, acting on carbon-nitrogen (but not peptide) bonds"/>
    <property type="evidence" value="ECO:0007669"/>
    <property type="project" value="InterPro"/>
</dbReference>
<protein>
    <submittedName>
        <fullName evidence="4">Polysaccharide deacetylase family protein</fullName>
    </submittedName>
</protein>
<accession>A0A6P1M8B5</accession>
<dbReference type="Pfam" id="PF01522">
    <property type="entry name" value="Polysacc_deac_1"/>
    <property type="match status" value="2"/>
</dbReference>
<dbReference type="KEGG" id="taer:GT409_12800"/>
<dbReference type="InterPro" id="IPR002509">
    <property type="entry name" value="NODB_dom"/>
</dbReference>
<dbReference type="RefSeq" id="WP_160629459.1">
    <property type="nucleotide sequence ID" value="NZ_CP047593.1"/>
</dbReference>
<evidence type="ECO:0000259" key="3">
    <source>
        <dbReference type="PROSITE" id="PS51677"/>
    </source>
</evidence>
<dbReference type="InterPro" id="IPR011330">
    <property type="entry name" value="Glyco_hydro/deAcase_b/a-brl"/>
</dbReference>
<dbReference type="AlphaFoldDB" id="A0A6P1M8B5"/>
<dbReference type="SUPFAM" id="SSF88713">
    <property type="entry name" value="Glycoside hydrolase/deacetylase"/>
    <property type="match status" value="1"/>
</dbReference>
<dbReference type="InterPro" id="IPR051398">
    <property type="entry name" value="Polysacch_Deacetylase"/>
</dbReference>
<keyword evidence="2" id="KW-0732">Signal</keyword>
<dbReference type="GO" id="GO:0005576">
    <property type="term" value="C:extracellular region"/>
    <property type="evidence" value="ECO:0007669"/>
    <property type="project" value="UniProtKB-SubCell"/>
</dbReference>
<reference evidence="4 5" key="1">
    <citation type="submission" date="2020-01" db="EMBL/GenBank/DDBJ databases">
        <title>Ponticoccus aerotolerans gen. nov., sp. nov., an anaerobic bacterium and proposal of Ponticoccusceae fam. nov., Ponticoccusles ord. nov. and Ponticoccuse classis nov. in the phylum Kiritimatiellaeota.</title>
        <authorList>
            <person name="Zhou L.Y."/>
            <person name="Du Z.J."/>
        </authorList>
    </citation>
    <scope>NUCLEOTIDE SEQUENCE [LARGE SCALE GENOMIC DNA]</scope>
    <source>
        <strain evidence="4 5">S-5007</strain>
    </source>
</reference>
<keyword evidence="5" id="KW-1185">Reference proteome</keyword>
<dbReference type="CDD" id="cd10918">
    <property type="entry name" value="CE4_NodB_like_5s_6s"/>
    <property type="match status" value="1"/>
</dbReference>
<organism evidence="4 5">
    <name type="scientific">Tichowtungia aerotolerans</name>
    <dbReference type="NCBI Taxonomy" id="2697043"/>
    <lineage>
        <taxon>Bacteria</taxon>
        <taxon>Pseudomonadati</taxon>
        <taxon>Kiritimatiellota</taxon>
        <taxon>Tichowtungiia</taxon>
        <taxon>Tichowtungiales</taxon>
        <taxon>Tichowtungiaceae</taxon>
        <taxon>Tichowtungia</taxon>
    </lineage>
</organism>
<dbReference type="Gene3D" id="3.20.20.370">
    <property type="entry name" value="Glycoside hydrolase/deacetylase"/>
    <property type="match status" value="1"/>
</dbReference>
<dbReference type="PANTHER" id="PTHR34216:SF3">
    <property type="entry name" value="POLY-BETA-1,6-N-ACETYL-D-GLUCOSAMINE N-DEACETYLASE"/>
    <property type="match status" value="1"/>
</dbReference>
<proteinExistence type="predicted"/>
<sequence>MEQSEKEICIVIYLPTEHLREMARTVQDHVGPKAVVLIYHRVVDDIPDPQRMRVSPENFSEQMKALTDMTCPVPVEEILDRLKDRSQDDLPLSAVTFDDGYADNLTFAAPILSGYGIPATVFVAAGAIGQSGEFWWDDLERILLRPDLPDELTLRIGEETRTWSFREDDARLNSGWDVYMNPRLTSQKAYLYIACRMRSLSVEEQQKTIEQLHRWSGIDARARDSFRALTEDQLKQISEGELISIGAHTINHPVLANLSSDSQFFEINTSRQRLEKLLGAEVKTFAYPYGRGIDYCHSTVQCLRKAGFACACTTIPHLIGRWTDALQMSRFSVGNWNGGVFRKNLAEFMLINSQNNTCRGAGNPCNDENSVREGVS</sequence>
<evidence type="ECO:0000313" key="5">
    <source>
        <dbReference type="Proteomes" id="UP000464954"/>
    </source>
</evidence>
<evidence type="ECO:0000256" key="1">
    <source>
        <dbReference type="ARBA" id="ARBA00004613"/>
    </source>
</evidence>